<protein>
    <submittedName>
        <fullName evidence="1">Uncharacterized protein</fullName>
    </submittedName>
</protein>
<evidence type="ECO:0000313" key="1">
    <source>
        <dbReference type="EMBL" id="CBI04434.1"/>
    </source>
</evidence>
<accession>E6QB58</accession>
<sequence>MAGNDVGTMVFMHATPANHFGSVSQVLIGPKNLGVESFYFGSKKVRIILTPTHRGKHVIGKRYVRIDVQNGRKTLWSDHRWIAIPTSHIVSLGDGYRFGIVVAHNPPGNMAHPTGKSAS</sequence>
<reference evidence="1" key="1">
    <citation type="submission" date="2009-10" db="EMBL/GenBank/DDBJ databases">
        <title>Diversity of trophic interactions inside an arsenic-rich microbial ecosystem.</title>
        <authorList>
            <person name="Bertin P.N."/>
            <person name="Heinrich-Salmeron A."/>
            <person name="Pelletier E."/>
            <person name="Goulhen-Chollet F."/>
            <person name="Arsene-Ploetze F."/>
            <person name="Gallien S."/>
            <person name="Calteau A."/>
            <person name="Vallenet D."/>
            <person name="Casiot C."/>
            <person name="Chane-Woon-Ming B."/>
            <person name="Giloteaux L."/>
            <person name="Barakat M."/>
            <person name="Bonnefoy V."/>
            <person name="Bruneel O."/>
            <person name="Chandler M."/>
            <person name="Cleiss J."/>
            <person name="Duran R."/>
            <person name="Elbaz-Poulichet F."/>
            <person name="Fonknechten N."/>
            <person name="Lauga B."/>
            <person name="Mornico D."/>
            <person name="Ortet P."/>
            <person name="Schaeffer C."/>
            <person name="Siguier P."/>
            <person name="Alexander Thil Smith A."/>
            <person name="Van Dorsselaer A."/>
            <person name="Weissenbach J."/>
            <person name="Medigue C."/>
            <person name="Le Paslier D."/>
        </authorList>
    </citation>
    <scope>NUCLEOTIDE SEQUENCE</scope>
</reference>
<comment type="caution">
    <text evidence="1">The sequence shown here is derived from an EMBL/GenBank/DDBJ whole genome shotgun (WGS) entry which is preliminary data.</text>
</comment>
<organism evidence="1">
    <name type="scientific">mine drainage metagenome</name>
    <dbReference type="NCBI Taxonomy" id="410659"/>
    <lineage>
        <taxon>unclassified sequences</taxon>
        <taxon>metagenomes</taxon>
        <taxon>ecological metagenomes</taxon>
    </lineage>
</organism>
<name>E6QB58_9ZZZZ</name>
<dbReference type="AlphaFoldDB" id="E6QB58"/>
<proteinExistence type="predicted"/>
<dbReference type="EMBL" id="CABP01000063">
    <property type="protein sequence ID" value="CBI04434.1"/>
    <property type="molecule type" value="Genomic_DNA"/>
</dbReference>
<gene>
    <name evidence="1" type="ORF">CARN5_2109</name>
</gene>